<evidence type="ECO:0000313" key="16">
    <source>
        <dbReference type="EMBL" id="KAJ3182076.1"/>
    </source>
</evidence>
<dbReference type="EMBL" id="JADGJQ010000010">
    <property type="protein sequence ID" value="KAJ3182076.1"/>
    <property type="molecule type" value="Genomic_DNA"/>
</dbReference>
<feature type="binding site" evidence="13">
    <location>
        <position position="156"/>
    </location>
    <ligand>
        <name>CoA</name>
        <dbReference type="ChEBI" id="CHEBI:57287"/>
    </ligand>
</feature>
<evidence type="ECO:0000259" key="15">
    <source>
        <dbReference type="Pfam" id="PF02737"/>
    </source>
</evidence>
<dbReference type="InterPro" id="IPR052242">
    <property type="entry name" value="Mito_3-hydroxyacyl-CoA_DH"/>
</dbReference>
<name>A0AAD5TNK6_9FUNG</name>
<proteinExistence type="inferred from homology"/>
<keyword evidence="6" id="KW-0560">Oxidoreductase</keyword>
<comment type="similarity">
    <text evidence="3">Belongs to the 3-hydroxyacyl-CoA dehydrogenase family.</text>
</comment>
<evidence type="ECO:0000256" key="3">
    <source>
        <dbReference type="ARBA" id="ARBA00009463"/>
    </source>
</evidence>
<feature type="binding site" evidence="12">
    <location>
        <position position="64"/>
    </location>
    <ligand>
        <name>NAD(+)</name>
        <dbReference type="ChEBI" id="CHEBI:57540"/>
    </ligand>
</feature>
<evidence type="ECO:0000256" key="12">
    <source>
        <dbReference type="PIRSR" id="PIRSR000105-2"/>
    </source>
</evidence>
<evidence type="ECO:0000256" key="2">
    <source>
        <dbReference type="ARBA" id="ARBA00005005"/>
    </source>
</evidence>
<dbReference type="Gene3D" id="3.40.50.720">
    <property type="entry name" value="NAD(P)-binding Rossmann-like Domain"/>
    <property type="match status" value="1"/>
</dbReference>
<accession>A0AAD5TNK6</accession>
<feature type="site" description="Important for catalytic activity" evidence="11">
    <location>
        <position position="177"/>
    </location>
</feature>
<evidence type="ECO:0000256" key="13">
    <source>
        <dbReference type="PIRSR" id="PIRSR000105-3"/>
    </source>
</evidence>
<evidence type="ECO:0000256" key="1">
    <source>
        <dbReference type="ARBA" id="ARBA00004305"/>
    </source>
</evidence>
<dbReference type="InterPro" id="IPR008927">
    <property type="entry name" value="6-PGluconate_DH-like_C_sf"/>
</dbReference>
<feature type="binding site" evidence="13">
    <location>
        <position position="87"/>
    </location>
    <ligand>
        <name>CoA</name>
        <dbReference type="ChEBI" id="CHEBI:57287"/>
    </ligand>
</feature>
<dbReference type="GO" id="GO:0003857">
    <property type="term" value="F:(3S)-3-hydroxyacyl-CoA dehydrogenase (NAD+) activity"/>
    <property type="evidence" value="ECO:0007669"/>
    <property type="project" value="UniProtKB-EC"/>
</dbReference>
<dbReference type="InterPro" id="IPR006176">
    <property type="entry name" value="3-OHacyl-CoA_DH_NAD-bd"/>
</dbReference>
<dbReference type="PANTHER" id="PTHR43561:SF3">
    <property type="entry name" value="HYDROXYACYL-COENZYME A DEHYDROGENASE, MITOCHONDRIAL"/>
    <property type="match status" value="1"/>
</dbReference>
<dbReference type="SUPFAM" id="SSF48179">
    <property type="entry name" value="6-phosphogluconate dehydrogenase C-terminal domain-like"/>
    <property type="match status" value="1"/>
</dbReference>
<evidence type="ECO:0000256" key="7">
    <source>
        <dbReference type="ARBA" id="ARBA00023027"/>
    </source>
</evidence>
<dbReference type="GO" id="GO:0070403">
    <property type="term" value="F:NAD+ binding"/>
    <property type="evidence" value="ECO:0007669"/>
    <property type="project" value="InterPro"/>
</dbReference>
<protein>
    <recommendedName>
        <fullName evidence="4">3-hydroxyacyl-CoA dehydrogenase</fullName>
        <ecNumber evidence="4">1.1.1.35</ecNumber>
    </recommendedName>
</protein>
<evidence type="ECO:0000259" key="14">
    <source>
        <dbReference type="Pfam" id="PF00725"/>
    </source>
</evidence>
<keyword evidence="8" id="KW-0443">Lipid metabolism</keyword>
<feature type="binding site" evidence="12">
    <location>
        <position position="134"/>
    </location>
    <ligand>
        <name>NAD(+)</name>
        <dbReference type="ChEBI" id="CHEBI:57540"/>
    </ligand>
</feature>
<evidence type="ECO:0000256" key="9">
    <source>
        <dbReference type="ARBA" id="ARBA00023128"/>
    </source>
</evidence>
<dbReference type="InterPro" id="IPR036291">
    <property type="entry name" value="NAD(P)-bd_dom_sf"/>
</dbReference>
<reference evidence="16" key="1">
    <citation type="submission" date="2020-05" db="EMBL/GenBank/DDBJ databases">
        <title>Phylogenomic resolution of chytrid fungi.</title>
        <authorList>
            <person name="Stajich J.E."/>
            <person name="Amses K."/>
            <person name="Simmons R."/>
            <person name="Seto K."/>
            <person name="Myers J."/>
            <person name="Bonds A."/>
            <person name="Quandt C.A."/>
            <person name="Barry K."/>
            <person name="Liu P."/>
            <person name="Grigoriev I."/>
            <person name="Longcore J.E."/>
            <person name="James T.Y."/>
        </authorList>
    </citation>
    <scope>NUCLEOTIDE SEQUENCE</scope>
    <source>
        <strain evidence="16">JEL0379</strain>
    </source>
</reference>
<keyword evidence="17" id="KW-1185">Reference proteome</keyword>
<evidence type="ECO:0000256" key="6">
    <source>
        <dbReference type="ARBA" id="ARBA00023002"/>
    </source>
</evidence>
<keyword evidence="9" id="KW-0496">Mitochondrion</keyword>
<keyword evidence="7 12" id="KW-0520">NAD</keyword>
<sequence length="333" mass="35812">MFQAKSASLALRAASRASASHVLRSAAYSTATEVKKITVIGSGLMGAGVVQVAAQSGFEVNMVDLKQDFLAKGEKIITSSLKRVAKKKHADDAAAQQRFIDDVMSRVHLSTDSARAASESQLVIEAIVENLKTKQSLFKALDGAAPQETIFVSNTSSLPIGDIASATARKDRFAGLHFFNPVPQMKLVEIIRTAETSDQVFDTLFAVTKKMGKVPVACKDTPGFIVNRLLVPYMMESLRLVERGDASMQDVDTAMKLGAGYPMGPFELMDYVGLDTIKFITDGWYTAGKGLVGDKLIAPSSLLEKHVKAGEFGRKSGKGFYSYEGVGADKGKK</sequence>
<dbReference type="Proteomes" id="UP001212152">
    <property type="component" value="Unassembled WGS sequence"/>
</dbReference>
<dbReference type="AlphaFoldDB" id="A0AAD5TNK6"/>
<dbReference type="SUPFAM" id="SSF51735">
    <property type="entry name" value="NAD(P)-binding Rossmann-fold domains"/>
    <property type="match status" value="1"/>
</dbReference>
<feature type="binding site" evidence="12">
    <location>
        <position position="129"/>
    </location>
    <ligand>
        <name>NAD(+)</name>
        <dbReference type="ChEBI" id="CHEBI:57540"/>
    </ligand>
</feature>
<keyword evidence="5" id="KW-0276">Fatty acid metabolism</keyword>
<feature type="binding site" evidence="12">
    <location>
        <position position="156"/>
    </location>
    <ligand>
        <name>NAD(+)</name>
        <dbReference type="ChEBI" id="CHEBI:57540"/>
    </ligand>
</feature>
<evidence type="ECO:0000256" key="5">
    <source>
        <dbReference type="ARBA" id="ARBA00022832"/>
    </source>
</evidence>
<dbReference type="Pfam" id="PF02737">
    <property type="entry name" value="3HCDH_N"/>
    <property type="match status" value="1"/>
</dbReference>
<dbReference type="InterPro" id="IPR006180">
    <property type="entry name" value="3-OHacyl-CoA_DH_CS"/>
</dbReference>
<feature type="binding site" evidence="13">
    <location>
        <position position="80"/>
    </location>
    <ligand>
        <name>CoA</name>
        <dbReference type="ChEBI" id="CHEBI:57287"/>
    </ligand>
</feature>
<dbReference type="GO" id="GO:0006635">
    <property type="term" value="P:fatty acid beta-oxidation"/>
    <property type="evidence" value="ECO:0007669"/>
    <property type="project" value="TreeGrafter"/>
</dbReference>
<dbReference type="FunFam" id="3.40.50.720:FF:000258">
    <property type="entry name" value="Hydroxyacyl-coenzyme A dehydrogenase, mitochondrial"/>
    <property type="match status" value="1"/>
</dbReference>
<dbReference type="InterPro" id="IPR013328">
    <property type="entry name" value="6PGD_dom2"/>
</dbReference>
<dbReference type="Pfam" id="PF00725">
    <property type="entry name" value="3HCDH"/>
    <property type="match status" value="1"/>
</dbReference>
<dbReference type="EC" id="1.1.1.35" evidence="4"/>
<feature type="domain" description="3-hydroxyacyl-CoA dehydrogenase C-terminal" evidence="14">
    <location>
        <begin position="223"/>
        <end position="323"/>
    </location>
</feature>
<feature type="domain" description="3-hydroxyacyl-CoA dehydrogenase NAD binding" evidence="15">
    <location>
        <begin position="36"/>
        <end position="221"/>
    </location>
</feature>
<dbReference type="InterPro" id="IPR022694">
    <property type="entry name" value="3-OHacyl-CoA_DH"/>
</dbReference>
<dbReference type="PROSITE" id="PS00067">
    <property type="entry name" value="3HCDH"/>
    <property type="match status" value="1"/>
</dbReference>
<organism evidence="16 17">
    <name type="scientific">Geranomyces variabilis</name>
    <dbReference type="NCBI Taxonomy" id="109894"/>
    <lineage>
        <taxon>Eukaryota</taxon>
        <taxon>Fungi</taxon>
        <taxon>Fungi incertae sedis</taxon>
        <taxon>Chytridiomycota</taxon>
        <taxon>Chytridiomycota incertae sedis</taxon>
        <taxon>Chytridiomycetes</taxon>
        <taxon>Spizellomycetales</taxon>
        <taxon>Powellomycetaceae</taxon>
        <taxon>Geranomyces</taxon>
    </lineage>
</organism>
<feature type="binding site" evidence="12">
    <location>
        <position position="315"/>
    </location>
    <ligand>
        <name>NAD(+)</name>
        <dbReference type="ChEBI" id="CHEBI:57540"/>
    </ligand>
</feature>
<dbReference type="GO" id="GO:0005759">
    <property type="term" value="C:mitochondrial matrix"/>
    <property type="evidence" value="ECO:0007669"/>
    <property type="project" value="UniProtKB-SubCell"/>
</dbReference>
<evidence type="ECO:0000256" key="11">
    <source>
        <dbReference type="PIRSR" id="PIRSR000105-1"/>
    </source>
</evidence>
<feature type="binding site" evidence="12">
    <location>
        <begin position="41"/>
        <end position="46"/>
    </location>
    <ligand>
        <name>NAD(+)</name>
        <dbReference type="ChEBI" id="CHEBI:57540"/>
    </ligand>
</feature>
<dbReference type="PIRSF" id="PIRSF000105">
    <property type="entry name" value="HCDH"/>
    <property type="match status" value="1"/>
</dbReference>
<comment type="caution">
    <text evidence="16">The sequence shown here is derived from an EMBL/GenBank/DDBJ whole genome shotgun (WGS) entry which is preliminary data.</text>
</comment>
<evidence type="ECO:0000256" key="4">
    <source>
        <dbReference type="ARBA" id="ARBA00013000"/>
    </source>
</evidence>
<comment type="catalytic activity">
    <reaction evidence="10">
        <text>a (3S)-3-hydroxyacyl-CoA + NAD(+) = a 3-oxoacyl-CoA + NADH + H(+)</text>
        <dbReference type="Rhea" id="RHEA:22432"/>
        <dbReference type="ChEBI" id="CHEBI:15378"/>
        <dbReference type="ChEBI" id="CHEBI:57318"/>
        <dbReference type="ChEBI" id="CHEBI:57540"/>
        <dbReference type="ChEBI" id="CHEBI:57945"/>
        <dbReference type="ChEBI" id="CHEBI:90726"/>
        <dbReference type="EC" id="1.1.1.35"/>
    </reaction>
</comment>
<evidence type="ECO:0000256" key="10">
    <source>
        <dbReference type="ARBA" id="ARBA00049556"/>
    </source>
</evidence>
<dbReference type="PANTHER" id="PTHR43561">
    <property type="match status" value="1"/>
</dbReference>
<feature type="binding site" evidence="12">
    <location>
        <position position="180"/>
    </location>
    <ligand>
        <name>NAD(+)</name>
        <dbReference type="ChEBI" id="CHEBI:57540"/>
    </ligand>
</feature>
<evidence type="ECO:0000256" key="8">
    <source>
        <dbReference type="ARBA" id="ARBA00023098"/>
    </source>
</evidence>
<comment type="pathway">
    <text evidence="2">Lipid metabolism; fatty acid beta-oxidation.</text>
</comment>
<gene>
    <name evidence="16" type="ORF">HDU87_000420</name>
</gene>
<dbReference type="Gene3D" id="1.10.1040.10">
    <property type="entry name" value="N-(1-d-carboxylethyl)-l-norvaline Dehydrogenase, domain 2"/>
    <property type="match status" value="1"/>
</dbReference>
<evidence type="ECO:0000313" key="17">
    <source>
        <dbReference type="Proteomes" id="UP001212152"/>
    </source>
</evidence>
<comment type="subcellular location">
    <subcellularLocation>
        <location evidence="1">Mitochondrion matrix</location>
    </subcellularLocation>
</comment>
<dbReference type="InterPro" id="IPR006108">
    <property type="entry name" value="3HC_DH_C"/>
</dbReference>